<reference evidence="2 3" key="1">
    <citation type="submission" date="2019-05" db="EMBL/GenBank/DDBJ databases">
        <title>Another draft genome of Portunus trituberculatus and its Hox gene families provides insights of decapod evolution.</title>
        <authorList>
            <person name="Jeong J.-H."/>
            <person name="Song I."/>
            <person name="Kim S."/>
            <person name="Choi T."/>
            <person name="Kim D."/>
            <person name="Ryu S."/>
            <person name="Kim W."/>
        </authorList>
    </citation>
    <scope>NUCLEOTIDE SEQUENCE [LARGE SCALE GENOMIC DNA]</scope>
    <source>
        <tissue evidence="2">Muscle</tissue>
    </source>
</reference>
<organism evidence="2 3">
    <name type="scientific">Portunus trituberculatus</name>
    <name type="common">Swimming crab</name>
    <name type="synonym">Neptunus trituberculatus</name>
    <dbReference type="NCBI Taxonomy" id="210409"/>
    <lineage>
        <taxon>Eukaryota</taxon>
        <taxon>Metazoa</taxon>
        <taxon>Ecdysozoa</taxon>
        <taxon>Arthropoda</taxon>
        <taxon>Crustacea</taxon>
        <taxon>Multicrustacea</taxon>
        <taxon>Malacostraca</taxon>
        <taxon>Eumalacostraca</taxon>
        <taxon>Eucarida</taxon>
        <taxon>Decapoda</taxon>
        <taxon>Pleocyemata</taxon>
        <taxon>Brachyura</taxon>
        <taxon>Eubrachyura</taxon>
        <taxon>Portunoidea</taxon>
        <taxon>Portunidae</taxon>
        <taxon>Portuninae</taxon>
        <taxon>Portunus</taxon>
    </lineage>
</organism>
<dbReference type="Proteomes" id="UP000324222">
    <property type="component" value="Unassembled WGS sequence"/>
</dbReference>
<comment type="caution">
    <text evidence="2">The sequence shown here is derived from an EMBL/GenBank/DDBJ whole genome shotgun (WGS) entry which is preliminary data.</text>
</comment>
<feature type="compositionally biased region" description="Low complexity" evidence="1">
    <location>
        <begin position="28"/>
        <end position="43"/>
    </location>
</feature>
<name>A0A5B7KC71_PORTR</name>
<feature type="compositionally biased region" description="Basic and acidic residues" evidence="1">
    <location>
        <begin position="49"/>
        <end position="69"/>
    </location>
</feature>
<feature type="region of interest" description="Disordered" evidence="1">
    <location>
        <begin position="1"/>
        <end position="69"/>
    </location>
</feature>
<evidence type="ECO:0000313" key="3">
    <source>
        <dbReference type="Proteomes" id="UP000324222"/>
    </source>
</evidence>
<keyword evidence="3" id="KW-1185">Reference proteome</keyword>
<accession>A0A5B7KC71</accession>
<feature type="compositionally biased region" description="Basic residues" evidence="1">
    <location>
        <begin position="1"/>
        <end position="16"/>
    </location>
</feature>
<protein>
    <submittedName>
        <fullName evidence="2">Uncharacterized protein</fullName>
    </submittedName>
</protein>
<gene>
    <name evidence="2" type="ORF">E2C01_100004</name>
</gene>
<dbReference type="AlphaFoldDB" id="A0A5B7KC71"/>
<proteinExistence type="predicted"/>
<evidence type="ECO:0000256" key="1">
    <source>
        <dbReference type="SAM" id="MobiDB-lite"/>
    </source>
</evidence>
<evidence type="ECO:0000313" key="2">
    <source>
        <dbReference type="EMBL" id="MPD04324.1"/>
    </source>
</evidence>
<sequence>MVNGRHHVSRPPRAGHRPPDEHLGKSRASSAAAPLPIPAASVARTRRLGSHEEAVSTRKVEGESVDKAK</sequence>
<dbReference type="EMBL" id="VSRR010140571">
    <property type="protein sequence ID" value="MPD04324.1"/>
    <property type="molecule type" value="Genomic_DNA"/>
</dbReference>